<protein>
    <recommendedName>
        <fullName evidence="1">AB hydrolase-1 domain-containing protein</fullName>
    </recommendedName>
</protein>
<proteinExistence type="predicted"/>
<sequence>MSKIKKSYINIASGQIHYRYIEGDGQPLLFFHRTPSSSIMFERLMLEMKNDRPLFAFDTPGFGESFNPDGMPSLEDYRDWFIEVINKIGLDQFHIYAHHTGTHIASEIALKLEHQILSLCLNGAAYLTFEEREMFQNNLTSALEADEKGEYLIETFNLIKTLFPTFDPDLVDLELRGALRSKTGRNQAFSAIWKQDFMKVLSEIKCPILVMSAIDDFFIDQLELIKEDLPLIKTAILEESRIASTELQTEATASLIRDFIKEVEEKN</sequence>
<dbReference type="Gene3D" id="3.40.50.1820">
    <property type="entry name" value="alpha/beta hydrolase"/>
    <property type="match status" value="1"/>
</dbReference>
<evidence type="ECO:0000313" key="2">
    <source>
        <dbReference type="EMBL" id="SUZ98180.1"/>
    </source>
</evidence>
<evidence type="ECO:0000259" key="1">
    <source>
        <dbReference type="Pfam" id="PF00561"/>
    </source>
</evidence>
<dbReference type="InterPro" id="IPR050266">
    <property type="entry name" value="AB_hydrolase_sf"/>
</dbReference>
<gene>
    <name evidence="2" type="ORF">METZ01_LOCUS51034</name>
</gene>
<name>A0A381S298_9ZZZZ</name>
<accession>A0A381S298</accession>
<dbReference type="SUPFAM" id="SSF53474">
    <property type="entry name" value="alpha/beta-Hydrolases"/>
    <property type="match status" value="1"/>
</dbReference>
<dbReference type="InterPro" id="IPR000073">
    <property type="entry name" value="AB_hydrolase_1"/>
</dbReference>
<dbReference type="Pfam" id="PF00561">
    <property type="entry name" value="Abhydrolase_1"/>
    <property type="match status" value="1"/>
</dbReference>
<dbReference type="InterPro" id="IPR029058">
    <property type="entry name" value="AB_hydrolase_fold"/>
</dbReference>
<organism evidence="2">
    <name type="scientific">marine metagenome</name>
    <dbReference type="NCBI Taxonomy" id="408172"/>
    <lineage>
        <taxon>unclassified sequences</taxon>
        <taxon>metagenomes</taxon>
        <taxon>ecological metagenomes</taxon>
    </lineage>
</organism>
<dbReference type="AlphaFoldDB" id="A0A381S298"/>
<reference evidence="2" key="1">
    <citation type="submission" date="2018-05" db="EMBL/GenBank/DDBJ databases">
        <authorList>
            <person name="Lanie J.A."/>
            <person name="Ng W.-L."/>
            <person name="Kazmierczak K.M."/>
            <person name="Andrzejewski T.M."/>
            <person name="Davidsen T.M."/>
            <person name="Wayne K.J."/>
            <person name="Tettelin H."/>
            <person name="Glass J.I."/>
            <person name="Rusch D."/>
            <person name="Podicherti R."/>
            <person name="Tsui H.-C.T."/>
            <person name="Winkler M.E."/>
        </authorList>
    </citation>
    <scope>NUCLEOTIDE SEQUENCE</scope>
</reference>
<dbReference type="PANTHER" id="PTHR43798">
    <property type="entry name" value="MONOACYLGLYCEROL LIPASE"/>
    <property type="match status" value="1"/>
</dbReference>
<feature type="domain" description="AB hydrolase-1" evidence="1">
    <location>
        <begin position="27"/>
        <end position="228"/>
    </location>
</feature>
<dbReference type="EMBL" id="UINC01002580">
    <property type="protein sequence ID" value="SUZ98180.1"/>
    <property type="molecule type" value="Genomic_DNA"/>
</dbReference>